<dbReference type="InterPro" id="IPR014712">
    <property type="entry name" value="ANTH_dom_sf"/>
</dbReference>
<reference evidence="3 4" key="1">
    <citation type="submission" date="2020-12" db="EMBL/GenBank/DDBJ databases">
        <title>Metabolic potential, ecology and presence of endohyphal bacteria is reflected in genomic diversity of Mucoromycotina.</title>
        <authorList>
            <person name="Muszewska A."/>
            <person name="Okrasinska A."/>
            <person name="Steczkiewicz K."/>
            <person name="Drgas O."/>
            <person name="Orlowska M."/>
            <person name="Perlinska-Lenart U."/>
            <person name="Aleksandrzak-Piekarczyk T."/>
            <person name="Szatraj K."/>
            <person name="Zielenkiewicz U."/>
            <person name="Pilsyk S."/>
            <person name="Malc E."/>
            <person name="Mieczkowski P."/>
            <person name="Kruszewska J.S."/>
            <person name="Biernat P."/>
            <person name="Pawlowska J."/>
        </authorList>
    </citation>
    <scope>NUCLEOTIDE SEQUENCE [LARGE SCALE GENOMIC DNA]</scope>
    <source>
        <strain evidence="3 4">CBS 142.35</strain>
    </source>
</reference>
<feature type="compositionally biased region" description="Low complexity" evidence="1">
    <location>
        <begin position="276"/>
        <end position="297"/>
    </location>
</feature>
<feature type="compositionally biased region" description="Low complexity" evidence="1">
    <location>
        <begin position="310"/>
        <end position="319"/>
    </location>
</feature>
<dbReference type="GO" id="GO:0005905">
    <property type="term" value="C:clathrin-coated pit"/>
    <property type="evidence" value="ECO:0007669"/>
    <property type="project" value="TreeGrafter"/>
</dbReference>
<dbReference type="GO" id="GO:0032050">
    <property type="term" value="F:clathrin heavy chain binding"/>
    <property type="evidence" value="ECO:0007669"/>
    <property type="project" value="TreeGrafter"/>
</dbReference>
<dbReference type="AlphaFoldDB" id="A0A8H7SBT6"/>
<dbReference type="Gene3D" id="1.20.58.150">
    <property type="entry name" value="ANTH domain"/>
    <property type="match status" value="1"/>
</dbReference>
<dbReference type="GO" id="GO:0030136">
    <property type="term" value="C:clathrin-coated vesicle"/>
    <property type="evidence" value="ECO:0007669"/>
    <property type="project" value="InterPro"/>
</dbReference>
<dbReference type="CDD" id="cd16988">
    <property type="entry name" value="ANTH_N_YAP180"/>
    <property type="match status" value="1"/>
</dbReference>
<dbReference type="EMBL" id="JAEPRB010000017">
    <property type="protein sequence ID" value="KAG2226427.1"/>
    <property type="molecule type" value="Genomic_DNA"/>
</dbReference>
<sequence>TYTIMSSIMDTAVRKATRLDYQAPKPKHLNTLNALTFQYPASAVDIVELLERRVRENSWIVTFKVLIILHTLMREGNGDKVIACIDNRPSALDTTRVREKSSGTLQIQNIYLYSHYLQQKVQAFRQLGMDHVKFTMAHKTGKLRHLSVANGLLKETAVVQKLIGALLKCSFQFDDGDNGIGLNAFRLLVEDLFVLFQTVNEAIVNILEHYFAMPKTDARLSLEVYKRFAKQTEHVVAYLNRARILEQELGITIPEARHAPLSLAKALEEYLNDNGPSSSTPTPRQQHTSPSQQQSPSKYNPPASSTTATPQLQQQEQQQPKELIDFFASLENETTNMVISQPTGMAAHNPFRTTPVPMQPQPPQLLQSPVPSISVSTTTHHNPFRTTVTPQQSISTPTSTFTTLTTPQINTNTITNNTLNNNFNNNFDMSFFSSPTAIANPVQQQQFTASIISSTNNQFNPFSSNTTNTSVNPSFQQTMMTAQTSITQTTNNNSNPFFGHQQAPQAQQAGGPWF</sequence>
<dbReference type="SUPFAM" id="SSF48464">
    <property type="entry name" value="ENTH/VHS domain"/>
    <property type="match status" value="1"/>
</dbReference>
<dbReference type="SUPFAM" id="SSF89009">
    <property type="entry name" value="GAT-like domain"/>
    <property type="match status" value="1"/>
</dbReference>
<dbReference type="OrthoDB" id="44015at2759"/>
<dbReference type="PANTHER" id="PTHR22951:SF5">
    <property type="entry name" value="PHOSPHATIDYLINOSITOL-BINDING CLATHRIN ASSEMBLY PROTEIN LAP"/>
    <property type="match status" value="1"/>
</dbReference>
<feature type="domain" description="ENTH" evidence="2">
    <location>
        <begin position="1"/>
        <end position="131"/>
    </location>
</feature>
<dbReference type="Pfam" id="PF07651">
    <property type="entry name" value="ANTH"/>
    <property type="match status" value="1"/>
</dbReference>
<name>A0A8H7SBT6_9FUNG</name>
<organism evidence="3 4">
    <name type="scientific">Circinella minor</name>
    <dbReference type="NCBI Taxonomy" id="1195481"/>
    <lineage>
        <taxon>Eukaryota</taxon>
        <taxon>Fungi</taxon>
        <taxon>Fungi incertae sedis</taxon>
        <taxon>Mucoromycota</taxon>
        <taxon>Mucoromycotina</taxon>
        <taxon>Mucoromycetes</taxon>
        <taxon>Mucorales</taxon>
        <taxon>Lichtheimiaceae</taxon>
        <taxon>Circinella</taxon>
    </lineage>
</organism>
<evidence type="ECO:0000313" key="4">
    <source>
        <dbReference type="Proteomes" id="UP000646827"/>
    </source>
</evidence>
<feature type="region of interest" description="Disordered" evidence="1">
    <location>
        <begin position="271"/>
        <end position="319"/>
    </location>
</feature>
<dbReference type="PROSITE" id="PS50942">
    <property type="entry name" value="ENTH"/>
    <property type="match status" value="1"/>
</dbReference>
<dbReference type="InterPro" id="IPR045192">
    <property type="entry name" value="AP180-like"/>
</dbReference>
<evidence type="ECO:0000313" key="3">
    <source>
        <dbReference type="EMBL" id="KAG2226427.1"/>
    </source>
</evidence>
<dbReference type="GO" id="GO:0005545">
    <property type="term" value="F:1-phosphatidylinositol binding"/>
    <property type="evidence" value="ECO:0007669"/>
    <property type="project" value="InterPro"/>
</dbReference>
<keyword evidence="4" id="KW-1185">Reference proteome</keyword>
<dbReference type="GO" id="GO:0048268">
    <property type="term" value="P:clathrin coat assembly"/>
    <property type="evidence" value="ECO:0007669"/>
    <property type="project" value="InterPro"/>
</dbReference>
<dbReference type="GO" id="GO:0000149">
    <property type="term" value="F:SNARE binding"/>
    <property type="evidence" value="ECO:0007669"/>
    <property type="project" value="TreeGrafter"/>
</dbReference>
<dbReference type="GO" id="GO:0006900">
    <property type="term" value="P:vesicle budding from membrane"/>
    <property type="evidence" value="ECO:0007669"/>
    <property type="project" value="TreeGrafter"/>
</dbReference>
<accession>A0A8H7SBT6</accession>
<dbReference type="InterPro" id="IPR013809">
    <property type="entry name" value="ENTH"/>
</dbReference>
<dbReference type="GO" id="GO:0072583">
    <property type="term" value="P:clathrin-dependent endocytosis"/>
    <property type="evidence" value="ECO:0007669"/>
    <property type="project" value="InterPro"/>
</dbReference>
<dbReference type="GO" id="GO:0005546">
    <property type="term" value="F:phosphatidylinositol-4,5-bisphosphate binding"/>
    <property type="evidence" value="ECO:0007669"/>
    <property type="project" value="TreeGrafter"/>
</dbReference>
<dbReference type="Proteomes" id="UP000646827">
    <property type="component" value="Unassembled WGS sequence"/>
</dbReference>
<evidence type="ECO:0000259" key="2">
    <source>
        <dbReference type="PROSITE" id="PS50942"/>
    </source>
</evidence>
<feature type="non-terminal residue" evidence="3">
    <location>
        <position position="1"/>
    </location>
</feature>
<gene>
    <name evidence="3" type="ORF">INT45_000595</name>
</gene>
<evidence type="ECO:0000256" key="1">
    <source>
        <dbReference type="SAM" id="MobiDB-lite"/>
    </source>
</evidence>
<dbReference type="PANTHER" id="PTHR22951">
    <property type="entry name" value="CLATHRIN ASSEMBLY PROTEIN"/>
    <property type="match status" value="1"/>
</dbReference>
<protein>
    <recommendedName>
        <fullName evidence="2">ENTH domain-containing protein</fullName>
    </recommendedName>
</protein>
<comment type="caution">
    <text evidence="3">The sequence shown here is derived from an EMBL/GenBank/DDBJ whole genome shotgun (WGS) entry which is preliminary data.</text>
</comment>
<feature type="region of interest" description="Disordered" evidence="1">
    <location>
        <begin position="488"/>
        <end position="514"/>
    </location>
</feature>
<dbReference type="InterPro" id="IPR011417">
    <property type="entry name" value="ANTH_dom"/>
</dbReference>
<dbReference type="Gene3D" id="1.25.40.90">
    <property type="match status" value="1"/>
</dbReference>
<dbReference type="SMART" id="SM00273">
    <property type="entry name" value="ENTH"/>
    <property type="match status" value="1"/>
</dbReference>
<dbReference type="InterPro" id="IPR008942">
    <property type="entry name" value="ENTH_VHS"/>
</dbReference>
<proteinExistence type="predicted"/>